<evidence type="ECO:0000256" key="14">
    <source>
        <dbReference type="ARBA" id="ARBA00047683"/>
    </source>
</evidence>
<keyword evidence="19" id="KW-1185">Reference proteome</keyword>
<name>A0A7C8HHC3_9FIRM</name>
<dbReference type="GO" id="GO:0004049">
    <property type="term" value="F:anthranilate synthase activity"/>
    <property type="evidence" value="ECO:0007669"/>
    <property type="project" value="UniProtKB-EC"/>
</dbReference>
<evidence type="ECO:0000313" key="18">
    <source>
        <dbReference type="EMBL" id="KAE9632922.1"/>
    </source>
</evidence>
<evidence type="ECO:0000259" key="17">
    <source>
        <dbReference type="Pfam" id="PF04715"/>
    </source>
</evidence>
<evidence type="ECO:0000313" key="19">
    <source>
        <dbReference type="Proteomes" id="UP000483018"/>
    </source>
</evidence>
<comment type="caution">
    <text evidence="18">The sequence shown here is derived from an EMBL/GenBank/DDBJ whole genome shotgun (WGS) entry which is preliminary data.</text>
</comment>
<evidence type="ECO:0000256" key="2">
    <source>
        <dbReference type="ARBA" id="ARBA00004873"/>
    </source>
</evidence>
<comment type="similarity">
    <text evidence="3 15">Belongs to the anthranilate synthase component I family.</text>
</comment>
<evidence type="ECO:0000256" key="7">
    <source>
        <dbReference type="ARBA" id="ARBA00022605"/>
    </source>
</evidence>
<feature type="domain" description="Anthranilate synthase component I N-terminal" evidence="17">
    <location>
        <begin position="15"/>
        <end position="151"/>
    </location>
</feature>
<evidence type="ECO:0000256" key="4">
    <source>
        <dbReference type="ARBA" id="ARBA00011575"/>
    </source>
</evidence>
<dbReference type="NCBIfam" id="TIGR00564">
    <property type="entry name" value="trpE_most"/>
    <property type="match status" value="1"/>
</dbReference>
<dbReference type="PANTHER" id="PTHR11236:SF48">
    <property type="entry name" value="ISOCHORISMATE SYNTHASE MENF"/>
    <property type="match status" value="1"/>
</dbReference>
<dbReference type="InterPro" id="IPR019999">
    <property type="entry name" value="Anth_synth_I-like"/>
</dbReference>
<dbReference type="UniPathway" id="UPA00035">
    <property type="reaction ID" value="UER00040"/>
</dbReference>
<reference evidence="18 19" key="1">
    <citation type="submission" date="2019-12" db="EMBL/GenBank/DDBJ databases">
        <title>Defluviitalea raffinosedens, isolated from a biogas fermenter, genome sequencing and characterization.</title>
        <authorList>
            <person name="Rettenmaier R."/>
            <person name="Schneider M."/>
            <person name="Neuhaus K."/>
            <person name="Liebl W."/>
            <person name="Zverlov V."/>
        </authorList>
    </citation>
    <scope>NUCLEOTIDE SEQUENCE [LARGE SCALE GENOMIC DNA]</scope>
    <source>
        <strain evidence="18 19">249c-K6</strain>
    </source>
</reference>
<dbReference type="Pfam" id="PF00425">
    <property type="entry name" value="Chorismate_bind"/>
    <property type="match status" value="1"/>
</dbReference>
<evidence type="ECO:0000256" key="8">
    <source>
        <dbReference type="ARBA" id="ARBA00022723"/>
    </source>
</evidence>
<keyword evidence="10 15" id="KW-0460">Magnesium</keyword>
<comment type="function">
    <text evidence="13 15">Part of a heterotetrameric complex that catalyzes the two-step biosynthesis of anthranilate, an intermediate in the biosynthesis of L-tryptophan. In the first step, the glutamine-binding beta subunit (TrpG) of anthranilate synthase (AS) provides the glutamine amidotransferase activity which generates ammonia as a substrate that, along with chorismate, is used in the second step, catalyzed by the large alpha subunit of AS (TrpE) to produce anthranilate. In the absence of TrpG, TrpE can synthesize anthranilate directly from chorismate and high concentrations of ammonia.</text>
</comment>
<keyword evidence="12 15" id="KW-0456">Lyase</keyword>
<keyword evidence="7 15" id="KW-0028">Amino-acid biosynthesis</keyword>
<dbReference type="EMBL" id="WSLF01000010">
    <property type="protein sequence ID" value="KAE9632922.1"/>
    <property type="molecule type" value="Genomic_DNA"/>
</dbReference>
<sequence>MMMELKLYLKSLEGDTKTPITLFKNYVGKEKGFLLESRDEGKGRYSFIARNPFAELQGKGEGIIIREGSQVTIKQGNIMEAVRAYMSKFTVKNHSSIPFIGGGVGTVGYDIVRQFEKLPSPNKDTIQVPDVHLMFAKEMIAYDHFHQQIFIMVLEEDTEDGEKRAESKMKLIEEAIKKDEPLEPSAEFIPSFRNLTSNMTKEEYMQKVEKAKVYIKEGDIFQVVLSKRWILETDEDAFNLYRKLRRVNPSPYLFYLNFGEYQVAGSSPEMLVELRKDKVYTCPIAGTRKRGKDEKEDEILAEDLLSDEKECAEHVMLVDLARNDMGRIAEVDTVKVTEFMKVHYYSHVMHLVSLVEGIKKKEEDAFSVLQSFLPAGTLSGAPKIRAMEIIDELEEEKRGIYGGAVGYFGFDGDMDMCIAIRTMVAKDGKVYMQAGAGIVADSDPEKENEECENKVKALLMAVE</sequence>
<dbReference type="PANTHER" id="PTHR11236">
    <property type="entry name" value="AMINOBENZOATE/ANTHRANILATE SYNTHASE"/>
    <property type="match status" value="1"/>
</dbReference>
<feature type="domain" description="Chorismate-utilising enzyme C-terminal" evidence="16">
    <location>
        <begin position="201"/>
        <end position="454"/>
    </location>
</feature>
<dbReference type="InterPro" id="IPR005256">
    <property type="entry name" value="Anth_synth_I_PabB"/>
</dbReference>
<dbReference type="InterPro" id="IPR005801">
    <property type="entry name" value="ADC_synthase"/>
</dbReference>
<comment type="catalytic activity">
    <reaction evidence="14 15">
        <text>chorismate + L-glutamine = anthranilate + pyruvate + L-glutamate + H(+)</text>
        <dbReference type="Rhea" id="RHEA:21732"/>
        <dbReference type="ChEBI" id="CHEBI:15361"/>
        <dbReference type="ChEBI" id="CHEBI:15378"/>
        <dbReference type="ChEBI" id="CHEBI:16567"/>
        <dbReference type="ChEBI" id="CHEBI:29748"/>
        <dbReference type="ChEBI" id="CHEBI:29985"/>
        <dbReference type="ChEBI" id="CHEBI:58359"/>
        <dbReference type="EC" id="4.1.3.27"/>
    </reaction>
</comment>
<evidence type="ECO:0000259" key="16">
    <source>
        <dbReference type="Pfam" id="PF00425"/>
    </source>
</evidence>
<accession>A0A7C8HHC3</accession>
<keyword evidence="8 15" id="KW-0479">Metal-binding</keyword>
<dbReference type="InterPro" id="IPR015890">
    <property type="entry name" value="Chorismate_C"/>
</dbReference>
<comment type="pathway">
    <text evidence="2 15">Amino-acid biosynthesis; L-tryptophan biosynthesis; L-tryptophan from chorismate: step 1/5.</text>
</comment>
<evidence type="ECO:0000256" key="12">
    <source>
        <dbReference type="ARBA" id="ARBA00023239"/>
    </source>
</evidence>
<evidence type="ECO:0000256" key="13">
    <source>
        <dbReference type="ARBA" id="ARBA00025634"/>
    </source>
</evidence>
<dbReference type="Gene3D" id="3.60.120.10">
    <property type="entry name" value="Anthranilate synthase"/>
    <property type="match status" value="1"/>
</dbReference>
<evidence type="ECO:0000256" key="9">
    <source>
        <dbReference type="ARBA" id="ARBA00022822"/>
    </source>
</evidence>
<evidence type="ECO:0000256" key="10">
    <source>
        <dbReference type="ARBA" id="ARBA00022842"/>
    </source>
</evidence>
<evidence type="ECO:0000256" key="6">
    <source>
        <dbReference type="ARBA" id="ARBA00020653"/>
    </source>
</evidence>
<keyword evidence="11 15" id="KW-0057">Aromatic amino acid biosynthesis</keyword>
<proteinExistence type="inferred from homology"/>
<dbReference type="AlphaFoldDB" id="A0A7C8HHC3"/>
<dbReference type="GO" id="GO:0000162">
    <property type="term" value="P:L-tryptophan biosynthetic process"/>
    <property type="evidence" value="ECO:0007669"/>
    <property type="project" value="UniProtKB-UniPathway"/>
</dbReference>
<organism evidence="18 19">
    <name type="scientific">Defluviitalea raffinosedens</name>
    <dbReference type="NCBI Taxonomy" id="1450156"/>
    <lineage>
        <taxon>Bacteria</taxon>
        <taxon>Bacillati</taxon>
        <taxon>Bacillota</taxon>
        <taxon>Clostridia</taxon>
        <taxon>Lachnospirales</taxon>
        <taxon>Defluviitaleaceae</taxon>
        <taxon>Defluviitalea</taxon>
    </lineage>
</organism>
<dbReference type="EC" id="4.1.3.27" evidence="5 15"/>
<evidence type="ECO:0000256" key="5">
    <source>
        <dbReference type="ARBA" id="ARBA00012266"/>
    </source>
</evidence>
<comment type="cofactor">
    <cofactor evidence="1 15">
        <name>Mg(2+)</name>
        <dbReference type="ChEBI" id="CHEBI:18420"/>
    </cofactor>
</comment>
<keyword evidence="9 15" id="KW-0822">Tryptophan biosynthesis</keyword>
<dbReference type="SUPFAM" id="SSF56322">
    <property type="entry name" value="ADC synthase"/>
    <property type="match status" value="1"/>
</dbReference>
<comment type="subunit">
    <text evidence="4 15">Heterotetramer consisting of two non-identical subunits: a beta subunit (TrpG) and a large alpha subunit (TrpE).</text>
</comment>
<evidence type="ECO:0000256" key="15">
    <source>
        <dbReference type="RuleBase" id="RU364045"/>
    </source>
</evidence>
<dbReference type="InterPro" id="IPR006805">
    <property type="entry name" value="Anth_synth_I_N"/>
</dbReference>
<dbReference type="Pfam" id="PF04715">
    <property type="entry name" value="Anth_synt_I_N"/>
    <property type="match status" value="1"/>
</dbReference>
<dbReference type="OrthoDB" id="9803598at2"/>
<dbReference type="PRINTS" id="PR00095">
    <property type="entry name" value="ANTSNTHASEI"/>
</dbReference>
<dbReference type="Proteomes" id="UP000483018">
    <property type="component" value="Unassembled WGS sequence"/>
</dbReference>
<evidence type="ECO:0000256" key="3">
    <source>
        <dbReference type="ARBA" id="ARBA00009562"/>
    </source>
</evidence>
<dbReference type="GO" id="GO:0046872">
    <property type="term" value="F:metal ion binding"/>
    <property type="evidence" value="ECO:0007669"/>
    <property type="project" value="UniProtKB-KW"/>
</dbReference>
<evidence type="ECO:0000256" key="11">
    <source>
        <dbReference type="ARBA" id="ARBA00023141"/>
    </source>
</evidence>
<gene>
    <name evidence="15 18" type="primary">trpE</name>
    <name evidence="18" type="ORF">GND95_10370</name>
</gene>
<protein>
    <recommendedName>
        <fullName evidence="6 15">Anthranilate synthase component 1</fullName>
        <ecNumber evidence="5 15">4.1.3.27</ecNumber>
    </recommendedName>
</protein>
<evidence type="ECO:0000256" key="1">
    <source>
        <dbReference type="ARBA" id="ARBA00001946"/>
    </source>
</evidence>